<dbReference type="InterPro" id="IPR011701">
    <property type="entry name" value="MFS"/>
</dbReference>
<evidence type="ECO:0000256" key="5">
    <source>
        <dbReference type="ARBA" id="ARBA00023136"/>
    </source>
</evidence>
<organism evidence="8 9">
    <name type="scientific">Amanita muscaria (strain Koide BX008)</name>
    <dbReference type="NCBI Taxonomy" id="946122"/>
    <lineage>
        <taxon>Eukaryota</taxon>
        <taxon>Fungi</taxon>
        <taxon>Dikarya</taxon>
        <taxon>Basidiomycota</taxon>
        <taxon>Agaricomycotina</taxon>
        <taxon>Agaricomycetes</taxon>
        <taxon>Agaricomycetidae</taxon>
        <taxon>Agaricales</taxon>
        <taxon>Pluteineae</taxon>
        <taxon>Amanitaceae</taxon>
        <taxon>Amanita</taxon>
    </lineage>
</organism>
<sequence length="504" mass="55943">MSEVADGPDDSTRSALEKTLLWKLDLHILPIVTLIYLASFLDRANIGNARIAGLEKDLNLHGTQFDTALAAFKYILCEIPSNIFLKKFRAHRWLGFLIAAWGIVTTLTGLIHTFTDLIAIRLLLGLCEGGLVPGVILYLSSMYKRHELQRRIGFFFAASSFSGAFGGLLASAIIQMNGVGNIAGWRWFFILEGIATVILSIVTIIALPSDIRSAKFLTKEEREYALWRLEQDCELPCIDENYQAATQKEAHEHSSVESEDLKQEQEVFEWRELRRGLFDVHALLTGLASFGFIVSLYSFSYFFPTIVTGLGYSGVQAQLHTVPPYAVAVFVTVAVAFLSDHTRLRDPFIIALLPLTMMGYIIAIVATTNKVRYIGACFIAAGTYASAPCIFTSLANNTSGHYKRATAIAVNISFANAGGFVATFIYTPELDQGPRYKKGHTVALGLVVFGWVVIVAHLLYCLYENKARREGRRDSNITKYKALRDAGLTRAPIGDRHPKFMFTP</sequence>
<dbReference type="Gene3D" id="1.20.1250.20">
    <property type="entry name" value="MFS general substrate transporter like domains"/>
    <property type="match status" value="1"/>
</dbReference>
<keyword evidence="5 6" id="KW-0472">Membrane</keyword>
<feature type="transmembrane region" description="Helical" evidence="6">
    <location>
        <begin position="93"/>
        <end position="112"/>
    </location>
</feature>
<feature type="domain" description="Major facilitator superfamily (MFS) profile" evidence="7">
    <location>
        <begin position="28"/>
        <end position="468"/>
    </location>
</feature>
<dbReference type="PANTHER" id="PTHR43791:SF67">
    <property type="entry name" value="TRANSPORTER, PUTATIVE (AFU_ORTHOLOGUE AFUA_3G04010)-RELATED"/>
    <property type="match status" value="1"/>
</dbReference>
<dbReference type="PANTHER" id="PTHR43791">
    <property type="entry name" value="PERMEASE-RELATED"/>
    <property type="match status" value="1"/>
</dbReference>
<proteinExistence type="predicted"/>
<name>A0A0C2SR46_AMAMK</name>
<dbReference type="PROSITE" id="PS50850">
    <property type="entry name" value="MFS"/>
    <property type="match status" value="1"/>
</dbReference>
<dbReference type="Pfam" id="PF07690">
    <property type="entry name" value="MFS_1"/>
    <property type="match status" value="1"/>
</dbReference>
<feature type="transmembrane region" description="Helical" evidence="6">
    <location>
        <begin position="407"/>
        <end position="427"/>
    </location>
</feature>
<dbReference type="STRING" id="946122.A0A0C2SR46"/>
<keyword evidence="4 6" id="KW-1133">Transmembrane helix</keyword>
<keyword evidence="2" id="KW-0813">Transport</keyword>
<evidence type="ECO:0000313" key="8">
    <source>
        <dbReference type="EMBL" id="KIL65770.1"/>
    </source>
</evidence>
<feature type="transmembrane region" description="Helical" evidence="6">
    <location>
        <begin position="186"/>
        <end position="207"/>
    </location>
</feature>
<feature type="transmembrane region" description="Helical" evidence="6">
    <location>
        <begin position="322"/>
        <end position="339"/>
    </location>
</feature>
<dbReference type="GO" id="GO:0022857">
    <property type="term" value="F:transmembrane transporter activity"/>
    <property type="evidence" value="ECO:0007669"/>
    <property type="project" value="InterPro"/>
</dbReference>
<gene>
    <name evidence="8" type="ORF">M378DRAFT_76430</name>
</gene>
<dbReference type="SUPFAM" id="SSF103473">
    <property type="entry name" value="MFS general substrate transporter"/>
    <property type="match status" value="1"/>
</dbReference>
<feature type="transmembrane region" description="Helical" evidence="6">
    <location>
        <begin position="439"/>
        <end position="463"/>
    </location>
</feature>
<protein>
    <recommendedName>
        <fullName evidence="7">Major facilitator superfamily (MFS) profile domain-containing protein</fullName>
    </recommendedName>
</protein>
<evidence type="ECO:0000256" key="4">
    <source>
        <dbReference type="ARBA" id="ARBA00022989"/>
    </source>
</evidence>
<feature type="transmembrane region" description="Helical" evidence="6">
    <location>
        <begin position="348"/>
        <end position="367"/>
    </location>
</feature>
<feature type="transmembrane region" description="Helical" evidence="6">
    <location>
        <begin position="280"/>
        <end position="302"/>
    </location>
</feature>
<reference evidence="8 9" key="1">
    <citation type="submission" date="2014-04" db="EMBL/GenBank/DDBJ databases">
        <title>Evolutionary Origins and Diversification of the Mycorrhizal Mutualists.</title>
        <authorList>
            <consortium name="DOE Joint Genome Institute"/>
            <consortium name="Mycorrhizal Genomics Consortium"/>
            <person name="Kohler A."/>
            <person name="Kuo A."/>
            <person name="Nagy L.G."/>
            <person name="Floudas D."/>
            <person name="Copeland A."/>
            <person name="Barry K.W."/>
            <person name="Cichocki N."/>
            <person name="Veneault-Fourrey C."/>
            <person name="LaButti K."/>
            <person name="Lindquist E.A."/>
            <person name="Lipzen A."/>
            <person name="Lundell T."/>
            <person name="Morin E."/>
            <person name="Murat C."/>
            <person name="Riley R."/>
            <person name="Ohm R."/>
            <person name="Sun H."/>
            <person name="Tunlid A."/>
            <person name="Henrissat B."/>
            <person name="Grigoriev I.V."/>
            <person name="Hibbett D.S."/>
            <person name="Martin F."/>
        </authorList>
    </citation>
    <scope>NUCLEOTIDE SEQUENCE [LARGE SCALE GENOMIC DNA]</scope>
    <source>
        <strain evidence="8 9">Koide BX008</strain>
    </source>
</reference>
<comment type="subcellular location">
    <subcellularLocation>
        <location evidence="1">Membrane</location>
        <topology evidence="1">Multi-pass membrane protein</topology>
    </subcellularLocation>
</comment>
<evidence type="ECO:0000256" key="2">
    <source>
        <dbReference type="ARBA" id="ARBA00022448"/>
    </source>
</evidence>
<dbReference type="Proteomes" id="UP000054549">
    <property type="component" value="Unassembled WGS sequence"/>
</dbReference>
<keyword evidence="3 6" id="KW-0812">Transmembrane</keyword>
<dbReference type="HOGENOM" id="CLU_001265_0_1_1"/>
<dbReference type="EMBL" id="KN818240">
    <property type="protein sequence ID" value="KIL65770.1"/>
    <property type="molecule type" value="Genomic_DNA"/>
</dbReference>
<feature type="transmembrane region" description="Helical" evidence="6">
    <location>
        <begin position="152"/>
        <end position="174"/>
    </location>
</feature>
<evidence type="ECO:0000256" key="3">
    <source>
        <dbReference type="ARBA" id="ARBA00022692"/>
    </source>
</evidence>
<dbReference type="GO" id="GO:0016020">
    <property type="term" value="C:membrane"/>
    <property type="evidence" value="ECO:0007669"/>
    <property type="project" value="UniProtKB-SubCell"/>
</dbReference>
<keyword evidence="9" id="KW-1185">Reference proteome</keyword>
<accession>A0A0C2SR46</accession>
<dbReference type="InParanoid" id="A0A0C2SR46"/>
<dbReference type="FunCoup" id="A0A0C2SR46">
    <property type="interactions" value="93"/>
</dbReference>
<dbReference type="InterPro" id="IPR036259">
    <property type="entry name" value="MFS_trans_sf"/>
</dbReference>
<evidence type="ECO:0000256" key="1">
    <source>
        <dbReference type="ARBA" id="ARBA00004141"/>
    </source>
</evidence>
<dbReference type="FunFam" id="1.20.1250.20:FF:000013">
    <property type="entry name" value="MFS general substrate transporter"/>
    <property type="match status" value="1"/>
</dbReference>
<dbReference type="AlphaFoldDB" id="A0A0C2SR46"/>
<evidence type="ECO:0000259" key="7">
    <source>
        <dbReference type="PROSITE" id="PS50850"/>
    </source>
</evidence>
<evidence type="ECO:0000313" key="9">
    <source>
        <dbReference type="Proteomes" id="UP000054549"/>
    </source>
</evidence>
<evidence type="ECO:0000256" key="6">
    <source>
        <dbReference type="SAM" id="Phobius"/>
    </source>
</evidence>
<dbReference type="FunFam" id="1.20.1250.20:FF:000034">
    <property type="entry name" value="MFS general substrate transporter"/>
    <property type="match status" value="1"/>
</dbReference>
<feature type="transmembrane region" description="Helical" evidence="6">
    <location>
        <begin position="373"/>
        <end position="395"/>
    </location>
</feature>
<feature type="transmembrane region" description="Helical" evidence="6">
    <location>
        <begin position="20"/>
        <end position="41"/>
    </location>
</feature>
<dbReference type="OrthoDB" id="9971669at2759"/>
<dbReference type="InterPro" id="IPR020846">
    <property type="entry name" value="MFS_dom"/>
</dbReference>
<feature type="transmembrane region" description="Helical" evidence="6">
    <location>
        <begin position="118"/>
        <end position="140"/>
    </location>
</feature>